<reference evidence="1 2" key="1">
    <citation type="journal article" date="2018" name="Front. Plant Sci.">
        <title>Red Clover (Trifolium pratense) and Zigzag Clover (T. medium) - A Picture of Genomic Similarities and Differences.</title>
        <authorList>
            <person name="Dluhosova J."/>
            <person name="Istvanek J."/>
            <person name="Nedelnik J."/>
            <person name="Repkova J."/>
        </authorList>
    </citation>
    <scope>NUCLEOTIDE SEQUENCE [LARGE SCALE GENOMIC DNA]</scope>
    <source>
        <strain evidence="2">cv. 10/8</strain>
        <tissue evidence="1">Leaf</tissue>
    </source>
</reference>
<sequence>MLLSEYDIQYVTQKAIKGSVVAEHLAHQLVEDYQPIRFEFPDEDIMVLSEKIIGDDEGPEPGARWKLVFD</sequence>
<keyword evidence="2" id="KW-1185">Reference proteome</keyword>
<name>A0A392T2Z6_9FABA</name>
<accession>A0A392T2Z6</accession>
<comment type="caution">
    <text evidence="1">The sequence shown here is derived from an EMBL/GenBank/DDBJ whole genome shotgun (WGS) entry which is preliminary data.</text>
</comment>
<feature type="non-terminal residue" evidence="1">
    <location>
        <position position="70"/>
    </location>
</feature>
<dbReference type="EMBL" id="LXQA010495829">
    <property type="protein sequence ID" value="MCI55409.1"/>
    <property type="molecule type" value="Genomic_DNA"/>
</dbReference>
<dbReference type="Proteomes" id="UP000265520">
    <property type="component" value="Unassembled WGS sequence"/>
</dbReference>
<proteinExistence type="predicted"/>
<dbReference type="PANTHER" id="PTHR48475">
    <property type="entry name" value="RIBONUCLEASE H"/>
    <property type="match status" value="1"/>
</dbReference>
<dbReference type="AlphaFoldDB" id="A0A392T2Z6"/>
<organism evidence="1 2">
    <name type="scientific">Trifolium medium</name>
    <dbReference type="NCBI Taxonomy" id="97028"/>
    <lineage>
        <taxon>Eukaryota</taxon>
        <taxon>Viridiplantae</taxon>
        <taxon>Streptophyta</taxon>
        <taxon>Embryophyta</taxon>
        <taxon>Tracheophyta</taxon>
        <taxon>Spermatophyta</taxon>
        <taxon>Magnoliopsida</taxon>
        <taxon>eudicotyledons</taxon>
        <taxon>Gunneridae</taxon>
        <taxon>Pentapetalae</taxon>
        <taxon>rosids</taxon>
        <taxon>fabids</taxon>
        <taxon>Fabales</taxon>
        <taxon>Fabaceae</taxon>
        <taxon>Papilionoideae</taxon>
        <taxon>50 kb inversion clade</taxon>
        <taxon>NPAAA clade</taxon>
        <taxon>Hologalegina</taxon>
        <taxon>IRL clade</taxon>
        <taxon>Trifolieae</taxon>
        <taxon>Trifolium</taxon>
    </lineage>
</organism>
<evidence type="ECO:0000313" key="2">
    <source>
        <dbReference type="Proteomes" id="UP000265520"/>
    </source>
</evidence>
<evidence type="ECO:0000313" key="1">
    <source>
        <dbReference type="EMBL" id="MCI55409.1"/>
    </source>
</evidence>
<dbReference type="PANTHER" id="PTHR48475:SF1">
    <property type="entry name" value="RNASE H TYPE-1 DOMAIN-CONTAINING PROTEIN"/>
    <property type="match status" value="1"/>
</dbReference>
<protein>
    <submittedName>
        <fullName evidence="1">NBS-containing resistance-like protein</fullName>
    </submittedName>
</protein>